<dbReference type="Proteomes" id="UP000199689">
    <property type="component" value="Unassembled WGS sequence"/>
</dbReference>
<dbReference type="Pfam" id="PF02547">
    <property type="entry name" value="Queuosine_synth"/>
    <property type="match status" value="1"/>
</dbReference>
<dbReference type="GeneID" id="87755788"/>
<dbReference type="RefSeq" id="WP_091364011.1">
    <property type="nucleotide sequence ID" value="NZ_FMXA01000008.1"/>
</dbReference>
<evidence type="ECO:0000313" key="14">
    <source>
        <dbReference type="EMBL" id="SDA47323.1"/>
    </source>
</evidence>
<dbReference type="STRING" id="209880.SAMN02910343_00756"/>
<evidence type="ECO:0000256" key="13">
    <source>
        <dbReference type="HAMAP-Rule" id="MF_00113"/>
    </source>
</evidence>
<dbReference type="SUPFAM" id="SSF111337">
    <property type="entry name" value="QueA-like"/>
    <property type="match status" value="1"/>
</dbReference>
<dbReference type="GO" id="GO:0005737">
    <property type="term" value="C:cytoplasm"/>
    <property type="evidence" value="ECO:0007669"/>
    <property type="project" value="UniProtKB-SubCell"/>
</dbReference>
<evidence type="ECO:0000256" key="9">
    <source>
        <dbReference type="ARBA" id="ARBA00061210"/>
    </source>
</evidence>
<accession>A0A1G5VN82</accession>
<comment type="subcellular location">
    <subcellularLocation>
        <location evidence="1 13">Cytoplasm</location>
    </subcellularLocation>
</comment>
<comment type="similarity">
    <text evidence="9 13">Belongs to the QueA family.</text>
</comment>
<comment type="function">
    <text evidence="13">Transfers and isomerizes the ribose moiety from AdoMet to the 7-aminomethyl group of 7-deazaguanine (preQ1-tRNA) to give epoxyqueuosine (oQ-tRNA).</text>
</comment>
<dbReference type="EC" id="2.4.99.17" evidence="10 13"/>
<proteinExistence type="inferred from homology"/>
<dbReference type="InterPro" id="IPR042119">
    <property type="entry name" value="QueA_dom2"/>
</dbReference>
<gene>
    <name evidence="13" type="primary">queA</name>
    <name evidence="14" type="ORF">SAMN02910343_00756</name>
</gene>
<dbReference type="PANTHER" id="PTHR30307">
    <property type="entry name" value="S-ADENOSYLMETHIONINE:TRNA RIBOSYLTRANSFERASE-ISOMERASE"/>
    <property type="match status" value="1"/>
</dbReference>
<dbReference type="AlphaFoldDB" id="A0A1G5VN82"/>
<dbReference type="InterPro" id="IPR042118">
    <property type="entry name" value="QueA_dom1"/>
</dbReference>
<dbReference type="InterPro" id="IPR036100">
    <property type="entry name" value="QueA_sf"/>
</dbReference>
<dbReference type="FunFam" id="3.40.1780.10:FF:000001">
    <property type="entry name" value="S-adenosylmethionine:tRNA ribosyltransferase-isomerase"/>
    <property type="match status" value="1"/>
</dbReference>
<evidence type="ECO:0000256" key="2">
    <source>
        <dbReference type="ARBA" id="ARBA00004691"/>
    </source>
</evidence>
<keyword evidence="7 13" id="KW-0671">Queuosine biosynthesis</keyword>
<evidence type="ECO:0000256" key="1">
    <source>
        <dbReference type="ARBA" id="ARBA00004496"/>
    </source>
</evidence>
<dbReference type="Gene3D" id="2.40.10.240">
    <property type="entry name" value="QueA-like"/>
    <property type="match status" value="1"/>
</dbReference>
<comment type="catalytic activity">
    <reaction evidence="8 13">
        <text>7-aminomethyl-7-carbaguanosine(34) in tRNA + S-adenosyl-L-methionine = epoxyqueuosine(34) in tRNA + adenine + L-methionine + 2 H(+)</text>
        <dbReference type="Rhea" id="RHEA:32155"/>
        <dbReference type="Rhea" id="RHEA-COMP:10342"/>
        <dbReference type="Rhea" id="RHEA-COMP:18582"/>
        <dbReference type="ChEBI" id="CHEBI:15378"/>
        <dbReference type="ChEBI" id="CHEBI:16708"/>
        <dbReference type="ChEBI" id="CHEBI:57844"/>
        <dbReference type="ChEBI" id="CHEBI:59789"/>
        <dbReference type="ChEBI" id="CHEBI:82833"/>
        <dbReference type="ChEBI" id="CHEBI:194443"/>
        <dbReference type="EC" id="2.4.99.17"/>
    </reaction>
</comment>
<evidence type="ECO:0000256" key="8">
    <source>
        <dbReference type="ARBA" id="ARBA00052751"/>
    </source>
</evidence>
<evidence type="ECO:0000256" key="5">
    <source>
        <dbReference type="ARBA" id="ARBA00022679"/>
    </source>
</evidence>
<comment type="subunit">
    <text evidence="3 13">Monomer.</text>
</comment>
<keyword evidence="15" id="KW-1185">Reference proteome</keyword>
<dbReference type="NCBIfam" id="NF001140">
    <property type="entry name" value="PRK00147.1"/>
    <property type="match status" value="1"/>
</dbReference>
<evidence type="ECO:0000256" key="4">
    <source>
        <dbReference type="ARBA" id="ARBA00022490"/>
    </source>
</evidence>
<evidence type="ECO:0000256" key="10">
    <source>
        <dbReference type="ARBA" id="ARBA00066503"/>
    </source>
</evidence>
<dbReference type="GO" id="GO:0008616">
    <property type="term" value="P:tRNA queuosine(34) biosynthetic process"/>
    <property type="evidence" value="ECO:0007669"/>
    <property type="project" value="UniProtKB-UniRule"/>
</dbReference>
<reference evidence="14 15" key="1">
    <citation type="submission" date="2016-10" db="EMBL/GenBank/DDBJ databases">
        <authorList>
            <person name="de Groot N.N."/>
        </authorList>
    </citation>
    <scope>NUCLEOTIDE SEQUENCE [LARGE SCALE GENOMIC DNA]</scope>
    <source>
        <strain evidence="14 15">DSM 15230</strain>
    </source>
</reference>
<evidence type="ECO:0000313" key="15">
    <source>
        <dbReference type="Proteomes" id="UP000199689"/>
    </source>
</evidence>
<dbReference type="HAMAP" id="MF_00113">
    <property type="entry name" value="QueA"/>
    <property type="match status" value="1"/>
</dbReference>
<dbReference type="NCBIfam" id="TIGR00113">
    <property type="entry name" value="queA"/>
    <property type="match status" value="1"/>
</dbReference>
<evidence type="ECO:0000256" key="7">
    <source>
        <dbReference type="ARBA" id="ARBA00022785"/>
    </source>
</evidence>
<evidence type="ECO:0000256" key="6">
    <source>
        <dbReference type="ARBA" id="ARBA00022691"/>
    </source>
</evidence>
<protein>
    <recommendedName>
        <fullName evidence="11 13">S-adenosylmethionine:tRNA ribosyltransferase-isomerase</fullName>
        <ecNumber evidence="10 13">2.4.99.17</ecNumber>
    </recommendedName>
    <alternativeName>
        <fullName evidence="12 13">Queuosine biosynthesis protein QueA</fullName>
    </alternativeName>
</protein>
<dbReference type="EMBL" id="FMXA01000008">
    <property type="protein sequence ID" value="SDA47323.1"/>
    <property type="molecule type" value="Genomic_DNA"/>
</dbReference>
<dbReference type="PANTHER" id="PTHR30307:SF0">
    <property type="entry name" value="S-ADENOSYLMETHIONINE:TRNA RIBOSYLTRANSFERASE-ISOMERASE"/>
    <property type="match status" value="1"/>
</dbReference>
<sequence length="339" mass="38771">MKLEEFNYDLPKELIAQEPAEPRDSCRLMMLDRKTGEYTHHTFRDILDEIRPGDVFVFNNTKVIPARLYGHRKETGGKVEILLLTPKGNDNWEILVNPGKKALPGQVIEFNEHLSCEILDKTDFGGRVAHFTYDQDFDSILEEIGEMPIPPYIHKKLEDNDEYQTVYAKYKGSAAAPTAGLHFTKELMEEMKNRGAEIRYVTLHVGLGTFRPVSEENIEEHEMHKEFYSVTEETAEAVNRAKAEGRRIIAVGTTSVRTLESAGQSGKLQAGSGWTQLYIYPGYTWHIVDAICTNFHLPESTLIMMMCSFAGKEHVLNAYKEAVRQKYRFFSFGDAMFIR</sequence>
<dbReference type="InterPro" id="IPR003699">
    <property type="entry name" value="QueA"/>
</dbReference>
<dbReference type="Gene3D" id="3.40.1780.10">
    <property type="entry name" value="QueA-like"/>
    <property type="match status" value="1"/>
</dbReference>
<evidence type="ECO:0000256" key="11">
    <source>
        <dbReference type="ARBA" id="ARBA00069325"/>
    </source>
</evidence>
<name>A0A1G5VN82_9FIRM</name>
<keyword evidence="14" id="KW-0413">Isomerase</keyword>
<keyword evidence="4 13" id="KW-0963">Cytoplasm</keyword>
<keyword evidence="6 13" id="KW-0949">S-adenosyl-L-methionine</keyword>
<dbReference type="UniPathway" id="UPA00392"/>
<evidence type="ECO:0000256" key="3">
    <source>
        <dbReference type="ARBA" id="ARBA00011245"/>
    </source>
</evidence>
<dbReference type="FunFam" id="2.40.10.240:FF:000002">
    <property type="entry name" value="S-adenosylmethionine:tRNA ribosyltransferase-isomerase"/>
    <property type="match status" value="1"/>
</dbReference>
<keyword evidence="5 13" id="KW-0808">Transferase</keyword>
<comment type="pathway">
    <text evidence="2 13">tRNA modification; tRNA-queuosine biosynthesis.</text>
</comment>
<evidence type="ECO:0000256" key="12">
    <source>
        <dbReference type="ARBA" id="ARBA00076160"/>
    </source>
</evidence>
<dbReference type="OrthoDB" id="9805933at2"/>
<dbReference type="GO" id="GO:0051075">
    <property type="term" value="F:S-adenosylmethionine:tRNA ribosyltransferase-isomerase activity"/>
    <property type="evidence" value="ECO:0007669"/>
    <property type="project" value="UniProtKB-EC"/>
</dbReference>
<organism evidence="14 15">
    <name type="scientific">Allisonella histaminiformans</name>
    <dbReference type="NCBI Taxonomy" id="209880"/>
    <lineage>
        <taxon>Bacteria</taxon>
        <taxon>Bacillati</taxon>
        <taxon>Bacillota</taxon>
        <taxon>Negativicutes</taxon>
        <taxon>Veillonellales</taxon>
        <taxon>Veillonellaceae</taxon>
        <taxon>Allisonella</taxon>
    </lineage>
</organism>